<name>A0ABN8VUU1_9BACT</name>
<feature type="domain" description="PBP" evidence="3">
    <location>
        <begin position="32"/>
        <end position="276"/>
    </location>
</feature>
<dbReference type="CDD" id="cd13653">
    <property type="entry name" value="PBP2_phosphate_like_1"/>
    <property type="match status" value="1"/>
</dbReference>
<evidence type="ECO:0000313" key="5">
    <source>
        <dbReference type="Proteomes" id="UP001157733"/>
    </source>
</evidence>
<dbReference type="InterPro" id="IPR024370">
    <property type="entry name" value="PBP_domain"/>
</dbReference>
<feature type="signal peptide" evidence="2">
    <location>
        <begin position="1"/>
        <end position="34"/>
    </location>
</feature>
<dbReference type="Gene3D" id="3.40.190.10">
    <property type="entry name" value="Periplasmic binding protein-like II"/>
    <property type="match status" value="2"/>
</dbReference>
<evidence type="ECO:0000313" key="4">
    <source>
        <dbReference type="EMBL" id="CAI2717453.1"/>
    </source>
</evidence>
<keyword evidence="5" id="KW-1185">Reference proteome</keyword>
<keyword evidence="1 2" id="KW-0732">Signal</keyword>
<feature type="chain" id="PRO_5046729622" evidence="2">
    <location>
        <begin position="35"/>
        <end position="298"/>
    </location>
</feature>
<evidence type="ECO:0000256" key="1">
    <source>
        <dbReference type="ARBA" id="ARBA00022729"/>
    </source>
</evidence>
<dbReference type="PANTHER" id="PTHR30570:SF1">
    <property type="entry name" value="PHOSPHATE-BINDING PROTEIN PSTS"/>
    <property type="match status" value="1"/>
</dbReference>
<organism evidence="4 5">
    <name type="scientific">Nitrospina watsonii</name>
    <dbReference type="NCBI Taxonomy" id="1323948"/>
    <lineage>
        <taxon>Bacteria</taxon>
        <taxon>Pseudomonadati</taxon>
        <taxon>Nitrospinota/Tectimicrobiota group</taxon>
        <taxon>Nitrospinota</taxon>
        <taxon>Nitrospinia</taxon>
        <taxon>Nitrospinales</taxon>
        <taxon>Nitrospinaceae</taxon>
        <taxon>Nitrospina</taxon>
    </lineage>
</organism>
<protein>
    <submittedName>
        <fullName evidence="4">Phosphate ABC transporter, periplasmic phosphate-binding protein PstS (TC 3.A.1.7.1)</fullName>
    </submittedName>
</protein>
<dbReference type="PANTHER" id="PTHR30570">
    <property type="entry name" value="PERIPLASMIC PHOSPHATE BINDING COMPONENT OF PHOSPHATE ABC TRANSPORTER"/>
    <property type="match status" value="1"/>
</dbReference>
<dbReference type="Pfam" id="PF12849">
    <property type="entry name" value="PBP_like_2"/>
    <property type="match status" value="1"/>
</dbReference>
<evidence type="ECO:0000259" key="3">
    <source>
        <dbReference type="Pfam" id="PF12849"/>
    </source>
</evidence>
<sequence length="298" mass="31580">MRRGTRIRMPVKIAHSIVMALAVLVWAGMPGATAAEETTVIQAGGSTTVLPIVTVAAERFHKLYPDIRITVNAGGSGVGIHGTGSGRLDIGLASRAITPDEMQRYAAAGLQTHAVGRDAVACVISSEIYRAGVTSLRREDIANIYLGRITNWQEVGGPDRRIVVIDKEPHRGTRHVFMQFVFGDEKARAPGARLVTGSNNEEQAKIAQSDAAIGMLSLAWLNADVSGIGIRMEGRVIEPTRENVRNGAFPIARDLNLITAGAPTGAVKAFIEYLLGPDGQAIVAESGYIPVSGALPVN</sequence>
<gene>
    <name evidence="4" type="ORF">NSPWAT_0594</name>
</gene>
<proteinExistence type="predicted"/>
<dbReference type="Proteomes" id="UP001157733">
    <property type="component" value="Chromosome"/>
</dbReference>
<dbReference type="EMBL" id="OX336137">
    <property type="protein sequence ID" value="CAI2717453.1"/>
    <property type="molecule type" value="Genomic_DNA"/>
</dbReference>
<reference evidence="4 5" key="1">
    <citation type="submission" date="2022-09" db="EMBL/GenBank/DDBJ databases">
        <authorList>
            <person name="Kop L."/>
        </authorList>
    </citation>
    <scope>NUCLEOTIDE SEQUENCE [LARGE SCALE GENOMIC DNA]</scope>
    <source>
        <strain evidence="4 5">347</strain>
    </source>
</reference>
<dbReference type="SUPFAM" id="SSF53850">
    <property type="entry name" value="Periplasmic binding protein-like II"/>
    <property type="match status" value="1"/>
</dbReference>
<evidence type="ECO:0000256" key="2">
    <source>
        <dbReference type="SAM" id="SignalP"/>
    </source>
</evidence>
<accession>A0ABN8VUU1</accession>
<dbReference type="InterPro" id="IPR050811">
    <property type="entry name" value="Phosphate_ABC_transporter"/>
</dbReference>